<dbReference type="Proteomes" id="UP000448575">
    <property type="component" value="Unassembled WGS sequence"/>
</dbReference>
<dbReference type="RefSeq" id="WP_161023830.1">
    <property type="nucleotide sequence ID" value="NZ_WWCJ01000001.1"/>
</dbReference>
<proteinExistence type="predicted"/>
<sequence length="102" mass="11466">METDFEITCNAFVSKEVDRLARLSPCELMQLTQKGVEVTVADKTAKLFHHIVDFGDTRQIGVILLFTSKLGFGGRQFRGGVRVQLRSERISDAEAAELFDFL</sequence>
<keyword evidence="2" id="KW-1185">Reference proteome</keyword>
<dbReference type="AlphaFoldDB" id="A0A6N9HBK4"/>
<comment type="caution">
    <text evidence="1">The sequence shown here is derived from an EMBL/GenBank/DDBJ whole genome shotgun (WGS) entry which is preliminary data.</text>
</comment>
<evidence type="ECO:0000313" key="1">
    <source>
        <dbReference type="EMBL" id="MYN00826.1"/>
    </source>
</evidence>
<dbReference type="EMBL" id="WWCJ01000001">
    <property type="protein sequence ID" value="MYN00826.1"/>
    <property type="molecule type" value="Genomic_DNA"/>
</dbReference>
<accession>A0A6N9HBK4</accession>
<evidence type="ECO:0000313" key="2">
    <source>
        <dbReference type="Proteomes" id="UP000448575"/>
    </source>
</evidence>
<organism evidence="1 2">
    <name type="scientific">Pseudoduganella guangdongensis</name>
    <dbReference type="NCBI Taxonomy" id="2692179"/>
    <lineage>
        <taxon>Bacteria</taxon>
        <taxon>Pseudomonadati</taxon>
        <taxon>Pseudomonadota</taxon>
        <taxon>Betaproteobacteria</taxon>
        <taxon>Burkholderiales</taxon>
        <taxon>Oxalobacteraceae</taxon>
        <taxon>Telluria group</taxon>
        <taxon>Pseudoduganella</taxon>
    </lineage>
</organism>
<name>A0A6N9HBK4_9BURK</name>
<gene>
    <name evidence="1" type="ORF">GTP41_01810</name>
</gene>
<protein>
    <submittedName>
        <fullName evidence="1">Uncharacterized protein</fullName>
    </submittedName>
</protein>
<reference evidence="1 2" key="1">
    <citation type="submission" date="2019-12" db="EMBL/GenBank/DDBJ databases">
        <title>Novel species isolated from a subtropical stream in China.</title>
        <authorList>
            <person name="Lu H."/>
        </authorList>
    </citation>
    <scope>NUCLEOTIDE SEQUENCE [LARGE SCALE GENOMIC DNA]</scope>
    <source>
        <strain evidence="1 2">DS3</strain>
    </source>
</reference>